<dbReference type="SUPFAM" id="SSF52540">
    <property type="entry name" value="P-loop containing nucleoside triphosphate hydrolases"/>
    <property type="match status" value="1"/>
</dbReference>
<feature type="compositionally biased region" description="Basic and acidic residues" evidence="1">
    <location>
        <begin position="289"/>
        <end position="304"/>
    </location>
</feature>
<sequence>MMRAQQGNMAAPFAVARKAGFLFRTSAMRRVFDALDHAFNQRVFPVILAGSEGIGKRTALHAWVEEARTSDDAVIALRADMLVSGDMAEAILAGFGLAPVPGSPAKLALQDYLEDCAEAGRRTAVLVTDLHRLEPQAVDALVALTVRRAQGGISLPLIATTDDVDAASAFPAPPLMLGGMLTDEIESLADQLFGGRMRLSNDAAEEIRKRTGGAIAKVGPMLDEAHARATGEGVGRISVRHLDDAEPAGGADAPEPERPEQQGARPKAIPTPDDIEKALLALDEPSQQRADEPAGTRAEPADERQADEDALDARLERSLAVDFPKIELRQPKLPEDGPANDPKAGLDPAVIEGLKGIAKELASLQGHLAYIRTETEALQSAAAERRRRVLKASEDFVKSLREPVDRASGE</sequence>
<evidence type="ECO:0000313" key="3">
    <source>
        <dbReference type="Proteomes" id="UP001595607"/>
    </source>
</evidence>
<reference evidence="3" key="1">
    <citation type="journal article" date="2019" name="Int. J. Syst. Evol. Microbiol.">
        <title>The Global Catalogue of Microorganisms (GCM) 10K type strain sequencing project: providing services to taxonomists for standard genome sequencing and annotation.</title>
        <authorList>
            <consortium name="The Broad Institute Genomics Platform"/>
            <consortium name="The Broad Institute Genome Sequencing Center for Infectious Disease"/>
            <person name="Wu L."/>
            <person name="Ma J."/>
        </authorList>
    </citation>
    <scope>NUCLEOTIDE SEQUENCE [LARGE SCALE GENOMIC DNA]</scope>
    <source>
        <strain evidence="3">KCTC 22245</strain>
    </source>
</reference>
<evidence type="ECO:0000313" key="2">
    <source>
        <dbReference type="EMBL" id="MFC3302589.1"/>
    </source>
</evidence>
<proteinExistence type="predicted"/>
<gene>
    <name evidence="2" type="ORF">ACFONP_07570</name>
</gene>
<organism evidence="2 3">
    <name type="scientific">Parvularcula lutaonensis</name>
    <dbReference type="NCBI Taxonomy" id="491923"/>
    <lineage>
        <taxon>Bacteria</taxon>
        <taxon>Pseudomonadati</taxon>
        <taxon>Pseudomonadota</taxon>
        <taxon>Alphaproteobacteria</taxon>
        <taxon>Parvularculales</taxon>
        <taxon>Parvularculaceae</taxon>
        <taxon>Parvularcula</taxon>
    </lineage>
</organism>
<keyword evidence="3" id="KW-1185">Reference proteome</keyword>
<dbReference type="Proteomes" id="UP001595607">
    <property type="component" value="Unassembled WGS sequence"/>
</dbReference>
<comment type="caution">
    <text evidence="2">The sequence shown here is derived from an EMBL/GenBank/DDBJ whole genome shotgun (WGS) entry which is preliminary data.</text>
</comment>
<dbReference type="EMBL" id="JBHRVA010000002">
    <property type="protein sequence ID" value="MFC3302589.1"/>
    <property type="molecule type" value="Genomic_DNA"/>
</dbReference>
<accession>A0ABV7MAY5</accession>
<feature type="region of interest" description="Disordered" evidence="1">
    <location>
        <begin position="244"/>
        <end position="270"/>
    </location>
</feature>
<evidence type="ECO:0000256" key="1">
    <source>
        <dbReference type="SAM" id="MobiDB-lite"/>
    </source>
</evidence>
<dbReference type="InterPro" id="IPR027417">
    <property type="entry name" value="P-loop_NTPase"/>
</dbReference>
<dbReference type="RefSeq" id="WP_189570970.1">
    <property type="nucleotide sequence ID" value="NZ_BMXU01000001.1"/>
</dbReference>
<feature type="region of interest" description="Disordered" evidence="1">
    <location>
        <begin position="282"/>
        <end position="309"/>
    </location>
</feature>
<protein>
    <submittedName>
        <fullName evidence="2">Uncharacterized protein</fullName>
    </submittedName>
</protein>
<name>A0ABV7MAY5_9PROT</name>